<dbReference type="EMBL" id="JBEWZI010000006">
    <property type="protein sequence ID" value="MET7013945.1"/>
    <property type="molecule type" value="Genomic_DNA"/>
</dbReference>
<organism evidence="1 2">
    <name type="scientific">Uliginosibacterium flavum</name>
    <dbReference type="NCBI Taxonomy" id="1396831"/>
    <lineage>
        <taxon>Bacteria</taxon>
        <taxon>Pseudomonadati</taxon>
        <taxon>Pseudomonadota</taxon>
        <taxon>Betaproteobacteria</taxon>
        <taxon>Rhodocyclales</taxon>
        <taxon>Zoogloeaceae</taxon>
        <taxon>Uliginosibacterium</taxon>
    </lineage>
</organism>
<name>A0ABV2TJ43_9RHOO</name>
<keyword evidence="2" id="KW-1185">Reference proteome</keyword>
<dbReference type="RefSeq" id="WP_354600407.1">
    <property type="nucleotide sequence ID" value="NZ_JBEWZI010000006.1"/>
</dbReference>
<gene>
    <name evidence="1" type="ORF">ABXR19_07070</name>
</gene>
<proteinExistence type="predicted"/>
<evidence type="ECO:0000313" key="2">
    <source>
        <dbReference type="Proteomes" id="UP001549691"/>
    </source>
</evidence>
<evidence type="ECO:0008006" key="3">
    <source>
        <dbReference type="Google" id="ProtNLM"/>
    </source>
</evidence>
<reference evidence="1 2" key="1">
    <citation type="submission" date="2024-07" db="EMBL/GenBank/DDBJ databases">
        <title>Uliginosibacterium flavum JJ3220;KACC:17644.</title>
        <authorList>
            <person name="Kim M.K."/>
        </authorList>
    </citation>
    <scope>NUCLEOTIDE SEQUENCE [LARGE SCALE GENOMIC DNA]</scope>
    <source>
        <strain evidence="1 2">KACC:17644</strain>
    </source>
</reference>
<dbReference type="Gene3D" id="2.60.40.10">
    <property type="entry name" value="Immunoglobulins"/>
    <property type="match status" value="1"/>
</dbReference>
<dbReference type="Proteomes" id="UP001549691">
    <property type="component" value="Unassembled WGS sequence"/>
</dbReference>
<accession>A0ABV2TJ43</accession>
<evidence type="ECO:0000313" key="1">
    <source>
        <dbReference type="EMBL" id="MET7013945.1"/>
    </source>
</evidence>
<protein>
    <recommendedName>
        <fullName evidence="3">Ig-like domain-containing protein</fullName>
    </recommendedName>
</protein>
<dbReference type="InterPro" id="IPR013783">
    <property type="entry name" value="Ig-like_fold"/>
</dbReference>
<comment type="caution">
    <text evidence="1">The sequence shown here is derived from an EMBL/GenBank/DDBJ whole genome shotgun (WGS) entry which is preliminary data.</text>
</comment>
<sequence>MNLHVAQGDLDMFALNDSTRWNFKFFSKRAAVAMLASAALLSACGGGGDAGGSDSIPDSITVTSMDGPSGGSVGQTTTMNVKVTTTGNIAANEISYNWEQTAGTAVLSKSQNNGDYESTLSFIPGVAGDVTFKVTVSARGKTGSQSKSVPIN</sequence>